<sequence>MIDERDIKLRVFNYLNTDTKHNNTIDTVKWGNNIEIIWQKDTCNYFWAFLTCEPISSDLFSFKFDKNLEKFTMEVIGEDYL</sequence>
<evidence type="ECO:0000313" key="2">
    <source>
        <dbReference type="Proteomes" id="UP000306187"/>
    </source>
</evidence>
<keyword evidence="2" id="KW-1185">Reference proteome</keyword>
<proteinExistence type="predicted"/>
<gene>
    <name evidence="1" type="ORF">SAC12B_0025</name>
</gene>
<evidence type="ECO:0000313" key="1">
    <source>
        <dbReference type="EMBL" id="QBJ03814.1"/>
    </source>
</evidence>
<organism evidence="1 2">
    <name type="scientific">Lactobacillus phage SAC12B</name>
    <dbReference type="NCBI Taxonomy" id="2510941"/>
    <lineage>
        <taxon>Viruses</taxon>
        <taxon>Duplodnaviria</taxon>
        <taxon>Heunggongvirae</taxon>
        <taxon>Uroviricota</taxon>
        <taxon>Caudoviricetes</taxon>
        <taxon>Herelleviridae</taxon>
        <taxon>Tybeckvirus</taxon>
        <taxon>Tybeckvirus SAC12B</taxon>
    </lineage>
</organism>
<name>A0A4Y5FIA6_9CAUD</name>
<protein>
    <submittedName>
        <fullName evidence="1">Uncharacterized protein</fullName>
    </submittedName>
</protein>
<accession>A0A4Y5FIA6</accession>
<dbReference type="Proteomes" id="UP000306187">
    <property type="component" value="Segment"/>
</dbReference>
<reference evidence="1" key="1">
    <citation type="submission" date="2019-02" db="EMBL/GenBank/DDBJ databases">
        <title>Isolation of virulent Lactobacillus brevis phages.</title>
        <authorList>
            <person name="Feyereisen M."/>
            <person name="Mahony J."/>
            <person name="O'Sullivan T."/>
            <person name="van Sinderen D."/>
        </authorList>
    </citation>
    <scope>NUCLEOTIDE SEQUENCE [LARGE SCALE GENOMIC DNA]</scope>
</reference>
<dbReference type="EMBL" id="MK504446">
    <property type="protein sequence ID" value="QBJ03814.1"/>
    <property type="molecule type" value="Genomic_DNA"/>
</dbReference>